<sequence length="70" mass="7830">MPAFQDIVNLKSVEKNTPQDRGHGVNSCKLRIRLSTRNKTNRADDRGRRVPISPGEPLVKIPAACRGEYT</sequence>
<dbReference type="Proteomes" id="UP000324194">
    <property type="component" value="Chromosome 1"/>
</dbReference>
<dbReference type="KEGG" id="asip:AQUSIP_04750"/>
<proteinExistence type="predicted"/>
<keyword evidence="2" id="KW-1185">Reference proteome</keyword>
<reference evidence="1 2" key="1">
    <citation type="submission" date="2019-08" db="EMBL/GenBank/DDBJ databases">
        <authorList>
            <person name="Guy L."/>
        </authorList>
    </citation>
    <scope>NUCLEOTIDE SEQUENCE [LARGE SCALE GENOMIC DNA]</scope>
    <source>
        <strain evidence="1 2">SGT-108</strain>
    </source>
</reference>
<name>A0A5E4PFC1_9COXI</name>
<protein>
    <submittedName>
        <fullName evidence="1">Uncharacterized protein</fullName>
    </submittedName>
</protein>
<dbReference type="EMBL" id="LR699119">
    <property type="protein sequence ID" value="VVC75188.1"/>
    <property type="molecule type" value="Genomic_DNA"/>
</dbReference>
<organism evidence="1 2">
    <name type="scientific">Aquicella siphonis</name>
    <dbReference type="NCBI Taxonomy" id="254247"/>
    <lineage>
        <taxon>Bacteria</taxon>
        <taxon>Pseudomonadati</taxon>
        <taxon>Pseudomonadota</taxon>
        <taxon>Gammaproteobacteria</taxon>
        <taxon>Legionellales</taxon>
        <taxon>Coxiellaceae</taxon>
        <taxon>Aquicella</taxon>
    </lineage>
</organism>
<accession>A0A5E4PFC1</accession>
<gene>
    <name evidence="1" type="ORF">AQUSIP_04750</name>
</gene>
<evidence type="ECO:0000313" key="1">
    <source>
        <dbReference type="EMBL" id="VVC75188.1"/>
    </source>
</evidence>
<evidence type="ECO:0000313" key="2">
    <source>
        <dbReference type="Proteomes" id="UP000324194"/>
    </source>
</evidence>
<dbReference type="AlphaFoldDB" id="A0A5E4PFC1"/>